<feature type="region of interest" description="Disordered" evidence="1">
    <location>
        <begin position="211"/>
        <end position="235"/>
    </location>
</feature>
<feature type="region of interest" description="Disordered" evidence="1">
    <location>
        <begin position="1"/>
        <end position="37"/>
    </location>
</feature>
<accession>A0ABR1V8B5</accession>
<evidence type="ECO:0000313" key="3">
    <source>
        <dbReference type="EMBL" id="KAK8067454.1"/>
    </source>
</evidence>
<sequence>MAPTPEPGARVPLAMWSEDPMDLKTDTESRDNTTADKMSELTKFQQKGGSDTSNSNAVDRLQDVKNYFIHAGLRFRKSIATGNHGGTVLFDKFNHDDDGREILIKSLVVKYALDTEDDASTHNDEDLENEMEWLQKLHHAEHIIQTEPDYWNLWNKDKKDGTGGVGHVLKKPVIVMEYMEHGTLEGLIDRFSKEVVRACIAMGYRDQFAGAETTTRERIPKPAKPGDPPPPPSGLAQLSMKGANVLIADLIPNDAEHQLVPLIKLIDFGRGIVYDYKSGDPIVEWYENFKEYIGVLFNLDGVGYLGMAEFNVGVSKWATEENAVFYSVNGFQTGADRTVLENQSIDRQLRDTIAMFRSYYPPALPTLSDALGLCVTGIRNINKSTNPIDSTESIRQLVQQLVFNADLGGVAFEYNFKDSSLG</sequence>
<evidence type="ECO:0000259" key="2">
    <source>
        <dbReference type="PROSITE" id="PS50011"/>
    </source>
</evidence>
<organism evidence="3 4">
    <name type="scientific">Apiospora saccharicola</name>
    <dbReference type="NCBI Taxonomy" id="335842"/>
    <lineage>
        <taxon>Eukaryota</taxon>
        <taxon>Fungi</taxon>
        <taxon>Dikarya</taxon>
        <taxon>Ascomycota</taxon>
        <taxon>Pezizomycotina</taxon>
        <taxon>Sordariomycetes</taxon>
        <taxon>Xylariomycetidae</taxon>
        <taxon>Amphisphaeriales</taxon>
        <taxon>Apiosporaceae</taxon>
        <taxon>Apiospora</taxon>
    </lineage>
</organism>
<dbReference type="Gene3D" id="1.10.510.10">
    <property type="entry name" value="Transferase(Phosphotransferase) domain 1"/>
    <property type="match status" value="1"/>
</dbReference>
<feature type="compositionally biased region" description="Basic and acidic residues" evidence="1">
    <location>
        <begin position="21"/>
        <end position="37"/>
    </location>
</feature>
<protein>
    <recommendedName>
        <fullName evidence="2">Protein kinase domain-containing protein</fullName>
    </recommendedName>
</protein>
<feature type="domain" description="Protein kinase" evidence="2">
    <location>
        <begin position="73"/>
        <end position="422"/>
    </location>
</feature>
<dbReference type="InterPro" id="IPR000719">
    <property type="entry name" value="Prot_kinase_dom"/>
</dbReference>
<keyword evidence="4" id="KW-1185">Reference proteome</keyword>
<reference evidence="3 4" key="1">
    <citation type="submission" date="2023-01" db="EMBL/GenBank/DDBJ databases">
        <title>Analysis of 21 Apiospora genomes using comparative genomics revels a genus with tremendous synthesis potential of carbohydrate active enzymes and secondary metabolites.</title>
        <authorList>
            <person name="Sorensen T."/>
        </authorList>
    </citation>
    <scope>NUCLEOTIDE SEQUENCE [LARGE SCALE GENOMIC DNA]</scope>
    <source>
        <strain evidence="3 4">CBS 83171</strain>
    </source>
</reference>
<evidence type="ECO:0000256" key="1">
    <source>
        <dbReference type="SAM" id="MobiDB-lite"/>
    </source>
</evidence>
<dbReference type="SUPFAM" id="SSF56112">
    <property type="entry name" value="Protein kinase-like (PK-like)"/>
    <property type="match status" value="1"/>
</dbReference>
<comment type="caution">
    <text evidence="3">The sequence shown here is derived from an EMBL/GenBank/DDBJ whole genome shotgun (WGS) entry which is preliminary data.</text>
</comment>
<dbReference type="Proteomes" id="UP001446871">
    <property type="component" value="Unassembled WGS sequence"/>
</dbReference>
<dbReference type="InterPro" id="IPR011009">
    <property type="entry name" value="Kinase-like_dom_sf"/>
</dbReference>
<gene>
    <name evidence="3" type="ORF">PG996_006566</name>
</gene>
<dbReference type="EMBL" id="JAQQWM010000004">
    <property type="protein sequence ID" value="KAK8067454.1"/>
    <property type="molecule type" value="Genomic_DNA"/>
</dbReference>
<evidence type="ECO:0000313" key="4">
    <source>
        <dbReference type="Proteomes" id="UP001446871"/>
    </source>
</evidence>
<proteinExistence type="predicted"/>
<feature type="compositionally biased region" description="Pro residues" evidence="1">
    <location>
        <begin position="222"/>
        <end position="233"/>
    </location>
</feature>
<dbReference type="PROSITE" id="PS50011">
    <property type="entry name" value="PROTEIN_KINASE_DOM"/>
    <property type="match status" value="1"/>
</dbReference>
<name>A0ABR1V8B5_9PEZI</name>